<sequence length="143" mass="16208">MVNSSPGLYLAGAFAFLFYNRRFLVLEERPEKKKYDLDLPGGTLEPSEDPVAGLRREVREETGLEIAEAFPLCYLKYDQHESGRSILVGFYIGTASSSDVTISKEHVGYRWITREEFENSPMTVSLDKKYVVELLDAYPAVTT</sequence>
<evidence type="ECO:0000313" key="5">
    <source>
        <dbReference type="Proteomes" id="UP000198878"/>
    </source>
</evidence>
<name>A0A1H5QDU5_9PSEU</name>
<dbReference type="InterPro" id="IPR020084">
    <property type="entry name" value="NUDIX_hydrolase_CS"/>
</dbReference>
<evidence type="ECO:0000259" key="3">
    <source>
        <dbReference type="PROSITE" id="PS51462"/>
    </source>
</evidence>
<dbReference type="InterPro" id="IPR015797">
    <property type="entry name" value="NUDIX_hydrolase-like_dom_sf"/>
</dbReference>
<dbReference type="Pfam" id="PF00293">
    <property type="entry name" value="NUDIX"/>
    <property type="match status" value="1"/>
</dbReference>
<keyword evidence="5" id="KW-1185">Reference proteome</keyword>
<gene>
    <name evidence="4" type="ORF">SAMN05421837_102631</name>
</gene>
<comment type="cofactor">
    <cofactor evidence="1">
        <name>Mg(2+)</name>
        <dbReference type="ChEBI" id="CHEBI:18420"/>
    </cofactor>
</comment>
<accession>A0A1H5QDU5</accession>
<evidence type="ECO:0000256" key="1">
    <source>
        <dbReference type="ARBA" id="ARBA00001946"/>
    </source>
</evidence>
<dbReference type="PROSITE" id="PS00893">
    <property type="entry name" value="NUDIX_BOX"/>
    <property type="match status" value="1"/>
</dbReference>
<evidence type="ECO:0000256" key="2">
    <source>
        <dbReference type="ARBA" id="ARBA00022801"/>
    </source>
</evidence>
<evidence type="ECO:0000313" key="4">
    <source>
        <dbReference type="EMBL" id="SEF24255.1"/>
    </source>
</evidence>
<dbReference type="AlphaFoldDB" id="A0A1H5QDU5"/>
<organism evidence="4 5">
    <name type="scientific">Amycolatopsis pretoriensis</name>
    <dbReference type="NCBI Taxonomy" id="218821"/>
    <lineage>
        <taxon>Bacteria</taxon>
        <taxon>Bacillati</taxon>
        <taxon>Actinomycetota</taxon>
        <taxon>Actinomycetes</taxon>
        <taxon>Pseudonocardiales</taxon>
        <taxon>Pseudonocardiaceae</taxon>
        <taxon>Amycolatopsis</taxon>
    </lineage>
</organism>
<feature type="domain" description="Nudix hydrolase" evidence="3">
    <location>
        <begin position="8"/>
        <end position="136"/>
    </location>
</feature>
<reference evidence="5" key="1">
    <citation type="submission" date="2016-10" db="EMBL/GenBank/DDBJ databases">
        <authorList>
            <person name="Varghese N."/>
            <person name="Submissions S."/>
        </authorList>
    </citation>
    <scope>NUCLEOTIDE SEQUENCE [LARGE SCALE GENOMIC DNA]</scope>
    <source>
        <strain evidence="5">DSM 44654</strain>
    </source>
</reference>
<keyword evidence="2" id="KW-0378">Hydrolase</keyword>
<dbReference type="PROSITE" id="PS51462">
    <property type="entry name" value="NUDIX"/>
    <property type="match status" value="1"/>
</dbReference>
<dbReference type="SUPFAM" id="SSF55811">
    <property type="entry name" value="Nudix"/>
    <property type="match status" value="1"/>
</dbReference>
<dbReference type="Proteomes" id="UP000198878">
    <property type="component" value="Unassembled WGS sequence"/>
</dbReference>
<proteinExistence type="predicted"/>
<dbReference type="InterPro" id="IPR000086">
    <property type="entry name" value="NUDIX_hydrolase_dom"/>
</dbReference>
<dbReference type="STRING" id="218821.SAMN05421837_102631"/>
<dbReference type="OrthoDB" id="4247482at2"/>
<dbReference type="PANTHER" id="PTHR43046">
    <property type="entry name" value="GDP-MANNOSE MANNOSYL HYDROLASE"/>
    <property type="match status" value="1"/>
</dbReference>
<dbReference type="EMBL" id="FNUJ01000002">
    <property type="protein sequence ID" value="SEF24255.1"/>
    <property type="molecule type" value="Genomic_DNA"/>
</dbReference>
<dbReference type="PANTHER" id="PTHR43046:SF14">
    <property type="entry name" value="MUTT_NUDIX FAMILY PROTEIN"/>
    <property type="match status" value="1"/>
</dbReference>
<protein>
    <submittedName>
        <fullName evidence="4">ADP-ribose pyrophosphatase YjhB, NUDIX family</fullName>
    </submittedName>
</protein>
<dbReference type="Gene3D" id="3.90.79.10">
    <property type="entry name" value="Nucleoside Triphosphate Pyrophosphohydrolase"/>
    <property type="match status" value="1"/>
</dbReference>
<dbReference type="GO" id="GO:0016787">
    <property type="term" value="F:hydrolase activity"/>
    <property type="evidence" value="ECO:0007669"/>
    <property type="project" value="UniProtKB-KW"/>
</dbReference>
<dbReference type="RefSeq" id="WP_086674826.1">
    <property type="nucleotide sequence ID" value="NZ_FNUJ01000002.1"/>
</dbReference>